<evidence type="ECO:0000256" key="1">
    <source>
        <dbReference type="SAM" id="MobiDB-lite"/>
    </source>
</evidence>
<feature type="compositionally biased region" description="Basic and acidic residues" evidence="1">
    <location>
        <begin position="105"/>
        <end position="120"/>
    </location>
</feature>
<keyword evidence="3" id="KW-1185">Reference proteome</keyword>
<feature type="region of interest" description="Disordered" evidence="1">
    <location>
        <begin position="56"/>
        <end position="133"/>
    </location>
</feature>
<comment type="caution">
    <text evidence="2">The sequence shown here is derived from an EMBL/GenBank/DDBJ whole genome shotgun (WGS) entry which is preliminary data.</text>
</comment>
<evidence type="ECO:0000313" key="2">
    <source>
        <dbReference type="EMBL" id="KAJ7674355.1"/>
    </source>
</evidence>
<sequence>MHLTCSLLVLQRVGHRITDSARSTLPSGVAARLEDARCYGSGARAARLVWTRVQCTSSRRADRPTRASRRMRRSNVAPRASSPTHPASRRAQSPRTTARRQLRGSRIENHTADELHDVRRNAPPYDPGRCPAPRRRRVGLSLAMLVAFSSSKRRGGLMGLSNRALVDQSKGLSGFDIRISGRKFFPTLPETPPSALLPYILPHF</sequence>
<feature type="compositionally biased region" description="Polar residues" evidence="1">
    <location>
        <begin position="81"/>
        <end position="96"/>
    </location>
</feature>
<proteinExistence type="predicted"/>
<reference evidence="2" key="1">
    <citation type="submission" date="2023-03" db="EMBL/GenBank/DDBJ databases">
        <title>Massive genome expansion in bonnet fungi (Mycena s.s.) driven by repeated elements and novel gene families across ecological guilds.</title>
        <authorList>
            <consortium name="Lawrence Berkeley National Laboratory"/>
            <person name="Harder C.B."/>
            <person name="Miyauchi S."/>
            <person name="Viragh M."/>
            <person name="Kuo A."/>
            <person name="Thoen E."/>
            <person name="Andreopoulos B."/>
            <person name="Lu D."/>
            <person name="Skrede I."/>
            <person name="Drula E."/>
            <person name="Henrissat B."/>
            <person name="Morin E."/>
            <person name="Kohler A."/>
            <person name="Barry K."/>
            <person name="LaButti K."/>
            <person name="Morin E."/>
            <person name="Salamov A."/>
            <person name="Lipzen A."/>
            <person name="Mereny Z."/>
            <person name="Hegedus B."/>
            <person name="Baldrian P."/>
            <person name="Stursova M."/>
            <person name="Weitz H."/>
            <person name="Taylor A."/>
            <person name="Grigoriev I.V."/>
            <person name="Nagy L.G."/>
            <person name="Martin F."/>
            <person name="Kauserud H."/>
        </authorList>
    </citation>
    <scope>NUCLEOTIDE SEQUENCE</scope>
    <source>
        <strain evidence="2">CBHHK067</strain>
    </source>
</reference>
<dbReference type="Proteomes" id="UP001221757">
    <property type="component" value="Unassembled WGS sequence"/>
</dbReference>
<name>A0AAD7D5B3_MYCRO</name>
<evidence type="ECO:0000313" key="3">
    <source>
        <dbReference type="Proteomes" id="UP001221757"/>
    </source>
</evidence>
<protein>
    <submittedName>
        <fullName evidence="2">Uncharacterized protein</fullName>
    </submittedName>
</protein>
<gene>
    <name evidence="2" type="ORF">B0H17DRAFT_1082160</name>
</gene>
<dbReference type="EMBL" id="JARKIE010000155">
    <property type="protein sequence ID" value="KAJ7674355.1"/>
    <property type="molecule type" value="Genomic_DNA"/>
</dbReference>
<accession>A0AAD7D5B3</accession>
<organism evidence="2 3">
    <name type="scientific">Mycena rosella</name>
    <name type="common">Pink bonnet</name>
    <name type="synonym">Agaricus rosellus</name>
    <dbReference type="NCBI Taxonomy" id="1033263"/>
    <lineage>
        <taxon>Eukaryota</taxon>
        <taxon>Fungi</taxon>
        <taxon>Dikarya</taxon>
        <taxon>Basidiomycota</taxon>
        <taxon>Agaricomycotina</taxon>
        <taxon>Agaricomycetes</taxon>
        <taxon>Agaricomycetidae</taxon>
        <taxon>Agaricales</taxon>
        <taxon>Marasmiineae</taxon>
        <taxon>Mycenaceae</taxon>
        <taxon>Mycena</taxon>
    </lineage>
</organism>
<dbReference type="AlphaFoldDB" id="A0AAD7D5B3"/>